<dbReference type="RefSeq" id="WP_170847809.1">
    <property type="nucleotide sequence ID" value="NZ_FNZE01000018.1"/>
</dbReference>
<dbReference type="EMBL" id="FNZE01000018">
    <property type="protein sequence ID" value="SEJ79449.1"/>
    <property type="molecule type" value="Genomic_DNA"/>
</dbReference>
<proteinExistence type="predicted"/>
<dbReference type="STRING" id="915471.SAMN05216201_11856"/>
<organism evidence="2 3">
    <name type="scientific">Pseudomonas linyingensis</name>
    <dbReference type="NCBI Taxonomy" id="915471"/>
    <lineage>
        <taxon>Bacteria</taxon>
        <taxon>Pseudomonadati</taxon>
        <taxon>Pseudomonadota</taxon>
        <taxon>Gammaproteobacteria</taxon>
        <taxon>Pseudomonadales</taxon>
        <taxon>Pseudomonadaceae</taxon>
        <taxon>Pseudomonas</taxon>
    </lineage>
</organism>
<feature type="region of interest" description="Disordered" evidence="1">
    <location>
        <begin position="20"/>
        <end position="46"/>
    </location>
</feature>
<reference evidence="3" key="1">
    <citation type="submission" date="2016-10" db="EMBL/GenBank/DDBJ databases">
        <authorList>
            <person name="Varghese N."/>
            <person name="Submissions S."/>
        </authorList>
    </citation>
    <scope>NUCLEOTIDE SEQUENCE [LARGE SCALE GENOMIC DNA]</scope>
    <source>
        <strain evidence="3">LMG 25967</strain>
    </source>
</reference>
<dbReference type="Proteomes" id="UP000242930">
    <property type="component" value="Unassembled WGS sequence"/>
</dbReference>
<evidence type="ECO:0000256" key="1">
    <source>
        <dbReference type="SAM" id="MobiDB-lite"/>
    </source>
</evidence>
<sequence length="46" mass="5020">MNSPANLSREAALRIALATRAPVADDPLPHARPHDHDDRRGRPGAR</sequence>
<name>A0A1H7BPF5_9PSED</name>
<protein>
    <submittedName>
        <fullName evidence="2">Uncharacterized protein</fullName>
    </submittedName>
</protein>
<keyword evidence="3" id="KW-1185">Reference proteome</keyword>
<feature type="compositionally biased region" description="Basic and acidic residues" evidence="1">
    <location>
        <begin position="27"/>
        <end position="46"/>
    </location>
</feature>
<gene>
    <name evidence="2" type="ORF">SAMN05216201_11856</name>
</gene>
<accession>A0A1H7BPF5</accession>
<evidence type="ECO:0000313" key="3">
    <source>
        <dbReference type="Proteomes" id="UP000242930"/>
    </source>
</evidence>
<dbReference type="AlphaFoldDB" id="A0A1H7BPF5"/>
<evidence type="ECO:0000313" key="2">
    <source>
        <dbReference type="EMBL" id="SEJ79449.1"/>
    </source>
</evidence>